<keyword evidence="1" id="KW-0812">Transmembrane</keyword>
<comment type="caution">
    <text evidence="2">The sequence shown here is derived from an EMBL/GenBank/DDBJ whole genome shotgun (WGS) entry which is preliminary data.</text>
</comment>
<protein>
    <submittedName>
        <fullName evidence="2">Uncharacterized protein</fullName>
    </submittedName>
</protein>
<keyword evidence="3" id="KW-1185">Reference proteome</keyword>
<gene>
    <name evidence="2" type="ORF">EDC17_101368</name>
</gene>
<keyword evidence="1" id="KW-0472">Membrane</keyword>
<reference evidence="2 3" key="1">
    <citation type="submission" date="2019-03" db="EMBL/GenBank/DDBJ databases">
        <title>Genomic Encyclopedia of Type Strains, Phase IV (KMG-IV): sequencing the most valuable type-strain genomes for metagenomic binning, comparative biology and taxonomic classification.</title>
        <authorList>
            <person name="Goeker M."/>
        </authorList>
    </citation>
    <scope>NUCLEOTIDE SEQUENCE [LARGE SCALE GENOMIC DNA]</scope>
    <source>
        <strain evidence="2 3">DSM 22362</strain>
    </source>
</reference>
<sequence length="112" mass="12764">MTLLNLEFLNQLSGFALEWGLIFMMRGLYAIEDLPLANVQGIGWNWIQMLILLIGIAALVVALNYKIANSVLLTLFAICILSLFGGMQVYKKIKAKRFYILQFTFGISYFFD</sequence>
<evidence type="ECO:0000256" key="1">
    <source>
        <dbReference type="SAM" id="Phobius"/>
    </source>
</evidence>
<feature type="transmembrane region" description="Helical" evidence="1">
    <location>
        <begin position="12"/>
        <end position="31"/>
    </location>
</feature>
<feature type="transmembrane region" description="Helical" evidence="1">
    <location>
        <begin position="43"/>
        <end position="65"/>
    </location>
</feature>
<dbReference type="EMBL" id="SMBZ01000013">
    <property type="protein sequence ID" value="TCV15291.1"/>
    <property type="molecule type" value="Genomic_DNA"/>
</dbReference>
<accession>A0A4R3VU51</accession>
<evidence type="ECO:0000313" key="2">
    <source>
        <dbReference type="EMBL" id="TCV15291.1"/>
    </source>
</evidence>
<evidence type="ECO:0000313" key="3">
    <source>
        <dbReference type="Proteomes" id="UP000295197"/>
    </source>
</evidence>
<feature type="transmembrane region" description="Helical" evidence="1">
    <location>
        <begin position="71"/>
        <end position="90"/>
    </location>
</feature>
<keyword evidence="1" id="KW-1133">Transmembrane helix</keyword>
<proteinExistence type="predicted"/>
<dbReference type="AlphaFoldDB" id="A0A4R3VU51"/>
<dbReference type="Proteomes" id="UP000295197">
    <property type="component" value="Unassembled WGS sequence"/>
</dbReference>
<name>A0A4R3VU51_9SPHI</name>
<organism evidence="2 3">
    <name type="scientific">Sphingobacterium alimentarium</name>
    <dbReference type="NCBI Taxonomy" id="797292"/>
    <lineage>
        <taxon>Bacteria</taxon>
        <taxon>Pseudomonadati</taxon>
        <taxon>Bacteroidota</taxon>
        <taxon>Sphingobacteriia</taxon>
        <taxon>Sphingobacteriales</taxon>
        <taxon>Sphingobacteriaceae</taxon>
        <taxon>Sphingobacterium</taxon>
    </lineage>
</organism>